<evidence type="ECO:0000256" key="5">
    <source>
        <dbReference type="SAM" id="Phobius"/>
    </source>
</evidence>
<keyword evidence="7" id="KW-0436">Ligase</keyword>
<keyword evidence="2 5" id="KW-0812">Transmembrane</keyword>
<comment type="subcellular location">
    <subcellularLocation>
        <location evidence="1">Membrane</location>
        <topology evidence="1">Multi-pass membrane protein</topology>
    </subcellularLocation>
</comment>
<dbReference type="PANTHER" id="PTHR37422">
    <property type="entry name" value="TEICHURONIC ACID BIOSYNTHESIS PROTEIN TUAE"/>
    <property type="match status" value="1"/>
</dbReference>
<dbReference type="EMBL" id="QRGA01000016">
    <property type="protein sequence ID" value="RDU96036.1"/>
    <property type="molecule type" value="Genomic_DNA"/>
</dbReference>
<feature type="transmembrane region" description="Helical" evidence="5">
    <location>
        <begin position="327"/>
        <end position="348"/>
    </location>
</feature>
<dbReference type="Pfam" id="PF04932">
    <property type="entry name" value="Wzy_C"/>
    <property type="match status" value="1"/>
</dbReference>
<name>A0A3D8JTP5_9BURK</name>
<dbReference type="OrthoDB" id="9796592at2"/>
<dbReference type="RefSeq" id="WP_115536418.1">
    <property type="nucleotide sequence ID" value="NZ_QRGA01000016.1"/>
</dbReference>
<feature type="transmembrane region" description="Helical" evidence="5">
    <location>
        <begin position="360"/>
        <end position="378"/>
    </location>
</feature>
<feature type="transmembrane region" description="Helical" evidence="5">
    <location>
        <begin position="124"/>
        <end position="142"/>
    </location>
</feature>
<protein>
    <submittedName>
        <fullName evidence="7">O-antigen ligase domain-containing protein</fullName>
    </submittedName>
</protein>
<evidence type="ECO:0000313" key="7">
    <source>
        <dbReference type="EMBL" id="RDU96036.1"/>
    </source>
</evidence>
<accession>A0A3D8JTP5</accession>
<gene>
    <name evidence="7" type="ORF">DWV00_25650</name>
</gene>
<feature type="transmembrane region" description="Helical" evidence="5">
    <location>
        <begin position="182"/>
        <end position="199"/>
    </location>
</feature>
<dbReference type="InterPro" id="IPR051533">
    <property type="entry name" value="WaaL-like"/>
</dbReference>
<comment type="caution">
    <text evidence="7">The sequence shown here is derived from an EMBL/GenBank/DDBJ whole genome shotgun (WGS) entry which is preliminary data.</text>
</comment>
<feature type="transmembrane region" description="Helical" evidence="5">
    <location>
        <begin position="62"/>
        <end position="83"/>
    </location>
</feature>
<keyword evidence="3 5" id="KW-1133">Transmembrane helix</keyword>
<evidence type="ECO:0000313" key="8">
    <source>
        <dbReference type="Proteomes" id="UP000256838"/>
    </source>
</evidence>
<evidence type="ECO:0000256" key="3">
    <source>
        <dbReference type="ARBA" id="ARBA00022989"/>
    </source>
</evidence>
<evidence type="ECO:0000256" key="2">
    <source>
        <dbReference type="ARBA" id="ARBA00022692"/>
    </source>
</evidence>
<dbReference type="PANTHER" id="PTHR37422:SF13">
    <property type="entry name" value="LIPOPOLYSACCHARIDE BIOSYNTHESIS PROTEIN PA4999-RELATED"/>
    <property type="match status" value="1"/>
</dbReference>
<dbReference type="GO" id="GO:0016020">
    <property type="term" value="C:membrane"/>
    <property type="evidence" value="ECO:0007669"/>
    <property type="project" value="UniProtKB-SubCell"/>
</dbReference>
<dbReference type="InterPro" id="IPR007016">
    <property type="entry name" value="O-antigen_ligase-rel_domated"/>
</dbReference>
<evidence type="ECO:0000256" key="1">
    <source>
        <dbReference type="ARBA" id="ARBA00004141"/>
    </source>
</evidence>
<proteinExistence type="predicted"/>
<dbReference type="AlphaFoldDB" id="A0A3D8JTP5"/>
<dbReference type="GO" id="GO:0016874">
    <property type="term" value="F:ligase activity"/>
    <property type="evidence" value="ECO:0007669"/>
    <property type="project" value="UniProtKB-KW"/>
</dbReference>
<organism evidence="7 8">
    <name type="scientific">Trinickia dinghuensis</name>
    <dbReference type="NCBI Taxonomy" id="2291023"/>
    <lineage>
        <taxon>Bacteria</taxon>
        <taxon>Pseudomonadati</taxon>
        <taxon>Pseudomonadota</taxon>
        <taxon>Betaproteobacteria</taxon>
        <taxon>Burkholderiales</taxon>
        <taxon>Burkholderiaceae</taxon>
        <taxon>Trinickia</taxon>
    </lineage>
</organism>
<keyword evidence="8" id="KW-1185">Reference proteome</keyword>
<feature type="transmembrane region" description="Helical" evidence="5">
    <location>
        <begin position="211"/>
        <end position="241"/>
    </location>
</feature>
<evidence type="ECO:0000256" key="4">
    <source>
        <dbReference type="ARBA" id="ARBA00023136"/>
    </source>
</evidence>
<sequence length="420" mass="47026">MSKLDLEKLTLWSLALGFALYVYRLDLAGVNLSVLRVVGAVLIVRCVLVVAMRIFGNWALRWPAVVMLVSTFFVFALNLLDYAQLAPLPGLRTPIAAHLFNIVLFIAVFAYLDTERKFVLSLKTYVWASCAALFIGYYAYFFGDIPFSFLLHAYGSSFARDLNYLNVNDGVVRLTGPFYDPNFYGIYLLSVAIACAWLYKHFERSPLYVAVMVVSVFSIFLTESRTALMGLGVAYLCYIGLESRNKSFHLRTLYILGLIGIIVFVSGVSSGRLFDMDSVSDRFRFYETAWRAFSDNVFFGGGSAAVLEQESGVSTAHMVYLSLLGKYGLFGTAIYLVFIFCPLAYAYLVRHALQERYRNLVVYLFVPLAAMYVSYDFMTFLEFEYFLFAIGYAAVTYDFAAAYGTAAPSVAVSGEPFGAV</sequence>
<evidence type="ECO:0000259" key="6">
    <source>
        <dbReference type="Pfam" id="PF04932"/>
    </source>
</evidence>
<reference evidence="7 8" key="1">
    <citation type="submission" date="2018-08" db="EMBL/GenBank/DDBJ databases">
        <title>Paraburkholderia sp. DHOM06 isolated from forest soil.</title>
        <authorList>
            <person name="Gao Z.-H."/>
            <person name="Qiu L.-H."/>
        </authorList>
    </citation>
    <scope>NUCLEOTIDE SEQUENCE [LARGE SCALE GENOMIC DNA]</scope>
    <source>
        <strain evidence="7 8">DHOM06</strain>
    </source>
</reference>
<keyword evidence="4 5" id="KW-0472">Membrane</keyword>
<feature type="transmembrane region" description="Helical" evidence="5">
    <location>
        <begin position="34"/>
        <end position="55"/>
    </location>
</feature>
<feature type="transmembrane region" description="Helical" evidence="5">
    <location>
        <begin position="385"/>
        <end position="406"/>
    </location>
</feature>
<feature type="domain" description="O-antigen ligase-related" evidence="6">
    <location>
        <begin position="211"/>
        <end position="336"/>
    </location>
</feature>
<dbReference type="Proteomes" id="UP000256838">
    <property type="component" value="Unassembled WGS sequence"/>
</dbReference>
<feature type="transmembrane region" description="Helical" evidence="5">
    <location>
        <begin position="95"/>
        <end position="112"/>
    </location>
</feature>
<feature type="transmembrane region" description="Helical" evidence="5">
    <location>
        <begin position="253"/>
        <end position="274"/>
    </location>
</feature>